<gene>
    <name evidence="1" type="ORF">HaLaN_22632</name>
</gene>
<dbReference type="Proteomes" id="UP000485058">
    <property type="component" value="Unassembled WGS sequence"/>
</dbReference>
<proteinExistence type="predicted"/>
<accession>A0A6A0A167</accession>
<name>A0A6A0A167_HAELA</name>
<evidence type="ECO:0000313" key="1">
    <source>
        <dbReference type="EMBL" id="GFH24778.1"/>
    </source>
</evidence>
<dbReference type="AlphaFoldDB" id="A0A6A0A167"/>
<organism evidence="1 2">
    <name type="scientific">Haematococcus lacustris</name>
    <name type="common">Green alga</name>
    <name type="synonym">Haematococcus pluvialis</name>
    <dbReference type="NCBI Taxonomy" id="44745"/>
    <lineage>
        <taxon>Eukaryota</taxon>
        <taxon>Viridiplantae</taxon>
        <taxon>Chlorophyta</taxon>
        <taxon>core chlorophytes</taxon>
        <taxon>Chlorophyceae</taxon>
        <taxon>CS clade</taxon>
        <taxon>Chlamydomonadales</taxon>
        <taxon>Haematococcaceae</taxon>
        <taxon>Haematococcus</taxon>
    </lineage>
</organism>
<reference evidence="1 2" key="1">
    <citation type="submission" date="2020-02" db="EMBL/GenBank/DDBJ databases">
        <title>Draft genome sequence of Haematococcus lacustris strain NIES-144.</title>
        <authorList>
            <person name="Morimoto D."/>
            <person name="Nakagawa S."/>
            <person name="Yoshida T."/>
            <person name="Sawayama S."/>
        </authorList>
    </citation>
    <scope>NUCLEOTIDE SEQUENCE [LARGE SCALE GENOMIC DNA]</scope>
    <source>
        <strain evidence="1 2">NIES-144</strain>
    </source>
</reference>
<keyword evidence="2" id="KW-1185">Reference proteome</keyword>
<protein>
    <submittedName>
        <fullName evidence="1">Uncharacterized protein</fullName>
    </submittedName>
</protein>
<comment type="caution">
    <text evidence="1">The sequence shown here is derived from an EMBL/GenBank/DDBJ whole genome shotgun (WGS) entry which is preliminary data.</text>
</comment>
<sequence length="101" mass="11189">MWLMRHSRAGLTTHQALPPGTVLVQRLIKQCDSVVSHLKEVSGGALVVARMELYFKVDTSSRVWLLCCNSLRLDRSAATLQRWSLLQRQPSSSPSSLKAGA</sequence>
<dbReference type="EMBL" id="BLLF01002629">
    <property type="protein sequence ID" value="GFH24778.1"/>
    <property type="molecule type" value="Genomic_DNA"/>
</dbReference>
<evidence type="ECO:0000313" key="2">
    <source>
        <dbReference type="Proteomes" id="UP000485058"/>
    </source>
</evidence>